<dbReference type="EMBL" id="CAXAMM010002430">
    <property type="protein sequence ID" value="CAK8996091.1"/>
    <property type="molecule type" value="Genomic_DNA"/>
</dbReference>
<accession>A0ABP0I0I5</accession>
<evidence type="ECO:0000313" key="1">
    <source>
        <dbReference type="EMBL" id="CAK8996091.1"/>
    </source>
</evidence>
<dbReference type="Proteomes" id="UP001642464">
    <property type="component" value="Unassembled WGS sequence"/>
</dbReference>
<evidence type="ECO:0000313" key="2">
    <source>
        <dbReference type="Proteomes" id="UP001642464"/>
    </source>
</evidence>
<keyword evidence="2" id="KW-1185">Reference proteome</keyword>
<feature type="non-terminal residue" evidence="1">
    <location>
        <position position="223"/>
    </location>
</feature>
<gene>
    <name evidence="1" type="ORF">SCF082_LOCUS4642</name>
</gene>
<comment type="caution">
    <text evidence="1">The sequence shown here is derived from an EMBL/GenBank/DDBJ whole genome shotgun (WGS) entry which is preliminary data.</text>
</comment>
<reference evidence="1 2" key="1">
    <citation type="submission" date="2024-02" db="EMBL/GenBank/DDBJ databases">
        <authorList>
            <person name="Chen Y."/>
            <person name="Shah S."/>
            <person name="Dougan E. K."/>
            <person name="Thang M."/>
            <person name="Chan C."/>
        </authorList>
    </citation>
    <scope>NUCLEOTIDE SEQUENCE [LARGE SCALE GENOMIC DNA]</scope>
</reference>
<sequence length="223" mass="24826">MEGHVRKDLEKLMGQNDIGASLRLEKVCQELKKHKMMYSCVLKPQQVLVHPKNRGGIMLGMHDVHHKGQRLLQSGTRVQLLEAHSYAIEMAADMSQRQKQVQSNIDLAQTSDGLLPVPTGEERYLSLGASHSCAFTRCMMQGCVNPEGEKLTLEMDETLQYLAHHGWQWHFPGLPSFVSNALNSSNNNAIGGTEIETAFQIAQMYMSGAKMEDALSFTKSGEP</sequence>
<protein>
    <submittedName>
        <fullName evidence="1">Uncharacterized protein</fullName>
    </submittedName>
</protein>
<organism evidence="1 2">
    <name type="scientific">Durusdinium trenchii</name>
    <dbReference type="NCBI Taxonomy" id="1381693"/>
    <lineage>
        <taxon>Eukaryota</taxon>
        <taxon>Sar</taxon>
        <taxon>Alveolata</taxon>
        <taxon>Dinophyceae</taxon>
        <taxon>Suessiales</taxon>
        <taxon>Symbiodiniaceae</taxon>
        <taxon>Durusdinium</taxon>
    </lineage>
</organism>
<proteinExistence type="predicted"/>
<name>A0ABP0I0I5_9DINO</name>